<evidence type="ECO:0000313" key="6">
    <source>
        <dbReference type="EMBL" id="QBC45179.1"/>
    </source>
</evidence>
<evidence type="ECO:0000313" key="7">
    <source>
        <dbReference type="Proteomes" id="UP000515917"/>
    </source>
</evidence>
<name>A0A7G3GDI9_9NEIS</name>
<dbReference type="PRINTS" id="PR01734">
    <property type="entry name" value="TYPE3OMBPROT"/>
</dbReference>
<dbReference type="Pfam" id="PF05925">
    <property type="entry name" value="IpgD"/>
    <property type="match status" value="1"/>
</dbReference>
<dbReference type="GO" id="GO:0016791">
    <property type="term" value="F:phosphatase activity"/>
    <property type="evidence" value="ECO:0007669"/>
    <property type="project" value="InterPro"/>
</dbReference>
<gene>
    <name evidence="6" type="primary">sopB</name>
    <name evidence="6" type="synonym">ipgD</name>
    <name evidence="6" type="synonym">sigD</name>
    <name evidence="6" type="ORF">C1H71_17665</name>
</gene>
<evidence type="ECO:0000256" key="5">
    <source>
        <dbReference type="ARBA" id="ARBA00023026"/>
    </source>
</evidence>
<accession>A0A7G3GDI9</accession>
<sequence>MTAAQQVLVALGLSSSTDASVLGGLSKQLAATALLKTEREATKAEVLKSKQLGKDLTNLIANALTRQGMPAKVALCEAKAAFAQARLKLLNSQDWQTIETKFKHGNHDYVSTLVPASKMKLGKHDVFPVNYDNKGVCCASTKDTTHAANLWTSEIREDGGQVLYKGVRHAILSPYGLADSPKERQQGTLNRAREVVTAALFSKQEILQRALKGEEVSLRLTSSSLVTPGTGGEGKMLDDQITAWRTLSEQQQPISMDVRNESGELCTVKLNLEVAAFNFGVNEAALTLKFGQEQSDKYNLVAMRQLLGNNLSLDAKTEGWVGEYLKDNPNNQARVQELVHQLKAIWADKSHHRDGGEPYQAAQRVAMLAFEIGAVSCFNCKSGKDRTGMLDAELKREAIAQHQGRGLNQPGSPLEDVDRSLLQQVLMNGGNLEIQKYNTGAPGNKVMKSLPFMNLSYAKRIGNPEVWMQTQGLSSIVKS</sequence>
<proteinExistence type="inferred from homology"/>
<evidence type="ECO:0000256" key="2">
    <source>
        <dbReference type="ARBA" id="ARBA00009007"/>
    </source>
</evidence>
<evidence type="ECO:0000256" key="4">
    <source>
        <dbReference type="ARBA" id="ARBA00022801"/>
    </source>
</evidence>
<keyword evidence="7" id="KW-1185">Reference proteome</keyword>
<keyword evidence="3" id="KW-0964">Secreted</keyword>
<keyword evidence="5" id="KW-0843">Virulence</keyword>
<reference evidence="6 7" key="1">
    <citation type="submission" date="2018-01" db="EMBL/GenBank/DDBJ databases">
        <title>Genome sequence of Iodobacter sp. strain PCH194 isolated from Indian Trans-Himalaya.</title>
        <authorList>
            <person name="Kumar V."/>
            <person name="Thakur V."/>
            <person name="Kumar S."/>
            <person name="Singh D."/>
        </authorList>
    </citation>
    <scope>NUCLEOTIDE SEQUENCE [LARGE SCALE GENOMIC DNA]</scope>
    <source>
        <strain evidence="6 7">PCH194</strain>
    </source>
</reference>
<organism evidence="6 7">
    <name type="scientific">Iodobacter fluviatilis</name>
    <dbReference type="NCBI Taxonomy" id="537"/>
    <lineage>
        <taxon>Bacteria</taxon>
        <taxon>Pseudomonadati</taxon>
        <taxon>Pseudomonadota</taxon>
        <taxon>Betaproteobacteria</taxon>
        <taxon>Neisseriales</taxon>
        <taxon>Chitinibacteraceae</taxon>
        <taxon>Iodobacter</taxon>
    </lineage>
</organism>
<dbReference type="EMBL" id="CP025781">
    <property type="protein sequence ID" value="QBC45179.1"/>
    <property type="molecule type" value="Genomic_DNA"/>
</dbReference>
<dbReference type="KEGG" id="ifl:C1H71_17665"/>
<comment type="subcellular location">
    <subcellularLocation>
        <location evidence="1">Secreted</location>
    </subcellularLocation>
</comment>
<protein>
    <submittedName>
        <fullName evidence="6">Inositol phosphatase</fullName>
    </submittedName>
</protein>
<dbReference type="InterPro" id="IPR008108">
    <property type="entry name" value="IpgD/SopB"/>
</dbReference>
<keyword evidence="4" id="KW-0378">Hydrolase</keyword>
<dbReference type="Proteomes" id="UP000515917">
    <property type="component" value="Chromosome"/>
</dbReference>
<comment type="similarity">
    <text evidence="2">Belongs to the phosphatase IpgD/SopB family.</text>
</comment>
<dbReference type="Gene3D" id="1.20.58.450">
    <property type="entry name" value="Cell division control protein 42 homolog"/>
    <property type="match status" value="1"/>
</dbReference>
<dbReference type="GO" id="GO:0005576">
    <property type="term" value="C:extracellular region"/>
    <property type="evidence" value="ECO:0007669"/>
    <property type="project" value="UniProtKB-SubCell"/>
</dbReference>
<dbReference type="AlphaFoldDB" id="A0A7G3GDI9"/>
<evidence type="ECO:0000256" key="1">
    <source>
        <dbReference type="ARBA" id="ARBA00004613"/>
    </source>
</evidence>
<evidence type="ECO:0000256" key="3">
    <source>
        <dbReference type="ARBA" id="ARBA00022525"/>
    </source>
</evidence>